<dbReference type="EMBL" id="JAHRIO010033984">
    <property type="protein sequence ID" value="MEQ2169763.1"/>
    <property type="molecule type" value="Genomic_DNA"/>
</dbReference>
<evidence type="ECO:0000313" key="2">
    <source>
        <dbReference type="Proteomes" id="UP001476798"/>
    </source>
</evidence>
<keyword evidence="2" id="KW-1185">Reference proteome</keyword>
<reference evidence="1 2" key="1">
    <citation type="submission" date="2021-06" db="EMBL/GenBank/DDBJ databases">
        <authorList>
            <person name="Palmer J.M."/>
        </authorList>
    </citation>
    <scope>NUCLEOTIDE SEQUENCE [LARGE SCALE GENOMIC DNA]</scope>
    <source>
        <strain evidence="1 2">GA_2019</strain>
        <tissue evidence="1">Muscle</tissue>
    </source>
</reference>
<dbReference type="Proteomes" id="UP001476798">
    <property type="component" value="Unassembled WGS sequence"/>
</dbReference>
<sequence>MAMMSAITTAFSSEARQTRYLRQAPSLTKLDKAVFQTCRILLLWEPELSEHTVECLCSCQGVTAGSPTPDTKRLRRLVCDQNLARLPNLPSTQPACPATLLVALSFFGTAPHMGLVSHGNLLRPIRGNCQLGFSSTLPPLHHGLASSPLWSSPVASCSSFRKSKLLSCS</sequence>
<accession>A0ABV0NEG4</accession>
<proteinExistence type="predicted"/>
<gene>
    <name evidence="1" type="ORF">GOODEAATRI_028573</name>
</gene>
<evidence type="ECO:0000313" key="1">
    <source>
        <dbReference type="EMBL" id="MEQ2169763.1"/>
    </source>
</evidence>
<name>A0ABV0NEG4_9TELE</name>
<organism evidence="1 2">
    <name type="scientific">Goodea atripinnis</name>
    <dbReference type="NCBI Taxonomy" id="208336"/>
    <lineage>
        <taxon>Eukaryota</taxon>
        <taxon>Metazoa</taxon>
        <taxon>Chordata</taxon>
        <taxon>Craniata</taxon>
        <taxon>Vertebrata</taxon>
        <taxon>Euteleostomi</taxon>
        <taxon>Actinopterygii</taxon>
        <taxon>Neopterygii</taxon>
        <taxon>Teleostei</taxon>
        <taxon>Neoteleostei</taxon>
        <taxon>Acanthomorphata</taxon>
        <taxon>Ovalentaria</taxon>
        <taxon>Atherinomorphae</taxon>
        <taxon>Cyprinodontiformes</taxon>
        <taxon>Goodeidae</taxon>
        <taxon>Goodea</taxon>
    </lineage>
</organism>
<comment type="caution">
    <text evidence="1">The sequence shown here is derived from an EMBL/GenBank/DDBJ whole genome shotgun (WGS) entry which is preliminary data.</text>
</comment>
<protein>
    <submittedName>
        <fullName evidence="1">Uncharacterized protein</fullName>
    </submittedName>
</protein>